<evidence type="ECO:0000256" key="2">
    <source>
        <dbReference type="ARBA" id="ARBA00022448"/>
    </source>
</evidence>
<keyword evidence="5 9" id="KW-1133">Transmembrane helix</keyword>
<organism evidence="10 11">
    <name type="scientific">Ichnoviriform fugitivi</name>
    <dbReference type="NCBI Taxonomy" id="265522"/>
    <lineage>
        <taxon>Viruses</taxon>
        <taxon>Viruses incertae sedis</taxon>
        <taxon>Polydnaviriformidae</taxon>
        <taxon>Ichnoviriform</taxon>
    </lineage>
</organism>
<dbReference type="KEGG" id="vg:5076321"/>
<keyword evidence="4 9" id="KW-0812">Transmembrane</keyword>
<sequence>MLDAFFDSLRGLLALDGTAIDTTFFRLHYKSTVGLLLIFSLLSHSREYFGEPLDCHFTENSLGSLNKYCAVQSTFVIEPSVKAKNSSTTVKDMMHPAPDESREKRYYSYYQWVSVALLIQALFFYAPWYIWETLDKGRMATLIADMAAPILRKDVIIEKTQSLLDYVIMNMHKHNFYAYSYFACELLSLLNVVGHIILMNIFLGEGLQLYGAFVTAFNDRANEDARDPMETVFPSVTKCTFRKYDGSGDLQTFNGFCILTQNSGNAKIYTFLWLWFHLVAVISVITVTYRMAVVFVPSFRLYMFRWSSPLNTSRDIEIVYRELCYGDWFVLRLVGITVNPIIYKTLISELASRLKVGELDA</sequence>
<dbReference type="GO" id="GO:0034220">
    <property type="term" value="P:monoatomic ion transmembrane transport"/>
    <property type="evidence" value="ECO:0007669"/>
    <property type="project" value="UniProtKB-KW"/>
</dbReference>
<dbReference type="EMBL" id="AB291181">
    <property type="protein sequence ID" value="BAF45675.1"/>
    <property type="molecule type" value="Genomic_DNA"/>
</dbReference>
<evidence type="ECO:0000256" key="4">
    <source>
        <dbReference type="ARBA" id="ARBA00022692"/>
    </source>
</evidence>
<keyword evidence="6" id="KW-0406">Ion transport</keyword>
<dbReference type="InterPro" id="IPR000990">
    <property type="entry name" value="Innexin"/>
</dbReference>
<evidence type="ECO:0000256" key="6">
    <source>
        <dbReference type="ARBA" id="ARBA00023065"/>
    </source>
</evidence>
<evidence type="ECO:0000313" key="10">
    <source>
        <dbReference type="EMBL" id="BAF45675.1"/>
    </source>
</evidence>
<dbReference type="GO" id="GO:0005886">
    <property type="term" value="C:plasma membrane"/>
    <property type="evidence" value="ECO:0007669"/>
    <property type="project" value="UniProtKB-SubCell"/>
</dbReference>
<dbReference type="PRINTS" id="PR01262">
    <property type="entry name" value="INNEXIN"/>
</dbReference>
<dbReference type="PANTHER" id="PTHR11893">
    <property type="entry name" value="INNEXIN"/>
    <property type="match status" value="1"/>
</dbReference>
<feature type="transmembrane region" description="Helical" evidence="9">
    <location>
        <begin position="272"/>
        <end position="296"/>
    </location>
</feature>
<evidence type="ECO:0000256" key="5">
    <source>
        <dbReference type="ARBA" id="ARBA00022989"/>
    </source>
</evidence>
<evidence type="ECO:0000256" key="9">
    <source>
        <dbReference type="SAM" id="Phobius"/>
    </source>
</evidence>
<name>A2Q0G0_9VIRU</name>
<feature type="transmembrane region" description="Helical" evidence="9">
    <location>
        <begin position="178"/>
        <end position="203"/>
    </location>
</feature>
<keyword evidence="2" id="KW-0813">Transport</keyword>
<comment type="subcellular location">
    <subcellularLocation>
        <location evidence="1">Cell membrane</location>
        <topology evidence="1">Multi-pass membrane protein</topology>
    </subcellularLocation>
</comment>
<evidence type="ECO:0000313" key="11">
    <source>
        <dbReference type="Proteomes" id="UP000204242"/>
    </source>
</evidence>
<evidence type="ECO:0000256" key="3">
    <source>
        <dbReference type="ARBA" id="ARBA00022475"/>
    </source>
</evidence>
<evidence type="ECO:0000256" key="7">
    <source>
        <dbReference type="ARBA" id="ARBA00023136"/>
    </source>
</evidence>
<dbReference type="Proteomes" id="UP000204242">
    <property type="component" value="Genome"/>
</dbReference>
<keyword evidence="7 9" id="KW-0472">Membrane</keyword>
<dbReference type="PANTHER" id="PTHR11893:SF41">
    <property type="entry name" value="INNEXIN INX2"/>
    <property type="match status" value="1"/>
</dbReference>
<dbReference type="GeneID" id="5076321"/>
<evidence type="ECO:0000256" key="8">
    <source>
        <dbReference type="ARBA" id="ARBA00023303"/>
    </source>
</evidence>
<evidence type="ECO:0000256" key="1">
    <source>
        <dbReference type="ARBA" id="ARBA00004651"/>
    </source>
</evidence>
<proteinExistence type="predicted"/>
<reference evidence="10 11" key="1">
    <citation type="journal article" date="2007" name="Virology">
        <title>Shared and species-specific features among ichnovirus genomes.</title>
        <authorList>
            <person name="Tanaka K."/>
            <person name="Lapointe R."/>
            <person name="Barney W.E."/>
            <person name="Makkay A.M."/>
            <person name="Stoltz D."/>
            <person name="Cusson M."/>
            <person name="Webb B.A."/>
        </authorList>
    </citation>
    <scope>NUCLEOTIDE SEQUENCE [LARGE SCALE GENOMIC DNA]</scope>
</reference>
<dbReference type="Pfam" id="PF00876">
    <property type="entry name" value="Innexin"/>
    <property type="match status" value="1"/>
</dbReference>
<keyword evidence="8" id="KW-0407">Ion channel</keyword>
<accession>A2Q0G0</accession>
<dbReference type="GO" id="GO:0007602">
    <property type="term" value="P:phototransduction"/>
    <property type="evidence" value="ECO:0007669"/>
    <property type="project" value="TreeGrafter"/>
</dbReference>
<protein>
    <submittedName>
        <fullName evidence="10">Viral innexin-c3.1</fullName>
    </submittedName>
</protein>
<dbReference type="PROSITE" id="PS51013">
    <property type="entry name" value="PANNEXIN"/>
    <property type="match status" value="1"/>
</dbReference>
<keyword evidence="3" id="KW-1003">Cell membrane</keyword>
<dbReference type="GO" id="GO:0005243">
    <property type="term" value="F:gap junction channel activity"/>
    <property type="evidence" value="ECO:0007669"/>
    <property type="project" value="TreeGrafter"/>
</dbReference>
<dbReference type="RefSeq" id="YP_001031272.1">
    <property type="nucleotide sequence ID" value="NC_008971.1"/>
</dbReference>
<feature type="transmembrane region" description="Helical" evidence="9">
    <location>
        <begin position="109"/>
        <end position="131"/>
    </location>
</feature>